<dbReference type="Pfam" id="PF04149">
    <property type="entry name" value="DUF397"/>
    <property type="match status" value="1"/>
</dbReference>
<dbReference type="EMBL" id="JACHMO010000001">
    <property type="protein sequence ID" value="MBB5803896.1"/>
    <property type="molecule type" value="Genomic_DNA"/>
</dbReference>
<protein>
    <recommendedName>
        <fullName evidence="1">DUF397 domain-containing protein</fullName>
    </recommendedName>
</protein>
<dbReference type="InterPro" id="IPR007278">
    <property type="entry name" value="DUF397"/>
</dbReference>
<dbReference type="Proteomes" id="UP000552097">
    <property type="component" value="Unassembled WGS sequence"/>
</dbReference>
<reference evidence="2 3" key="1">
    <citation type="submission" date="2020-08" db="EMBL/GenBank/DDBJ databases">
        <title>Sequencing the genomes of 1000 actinobacteria strains.</title>
        <authorList>
            <person name="Klenk H.-P."/>
        </authorList>
    </citation>
    <scope>NUCLEOTIDE SEQUENCE [LARGE SCALE GENOMIC DNA]</scope>
    <source>
        <strain evidence="2 3">DSM 45486</strain>
    </source>
</reference>
<evidence type="ECO:0000313" key="3">
    <source>
        <dbReference type="Proteomes" id="UP000552097"/>
    </source>
</evidence>
<dbReference type="AlphaFoldDB" id="A0A7W9HKR2"/>
<evidence type="ECO:0000313" key="2">
    <source>
        <dbReference type="EMBL" id="MBB5803896.1"/>
    </source>
</evidence>
<gene>
    <name evidence="2" type="ORF">F4560_003664</name>
</gene>
<keyword evidence="3" id="KW-1185">Reference proteome</keyword>
<accession>A0A7W9HKR2</accession>
<evidence type="ECO:0000259" key="1">
    <source>
        <dbReference type="Pfam" id="PF04149"/>
    </source>
</evidence>
<feature type="domain" description="DUF397" evidence="1">
    <location>
        <begin position="8"/>
        <end position="56"/>
    </location>
</feature>
<comment type="caution">
    <text evidence="2">The sequence shown here is derived from an EMBL/GenBank/DDBJ whole genome shotgun (WGS) entry which is preliminary data.</text>
</comment>
<organism evidence="2 3">
    <name type="scientific">Saccharothrix ecbatanensis</name>
    <dbReference type="NCBI Taxonomy" id="1105145"/>
    <lineage>
        <taxon>Bacteria</taxon>
        <taxon>Bacillati</taxon>
        <taxon>Actinomycetota</taxon>
        <taxon>Actinomycetes</taxon>
        <taxon>Pseudonocardiales</taxon>
        <taxon>Pseudonocardiaceae</taxon>
        <taxon>Saccharothrix</taxon>
    </lineage>
</organism>
<name>A0A7W9HKR2_9PSEU</name>
<proteinExistence type="predicted"/>
<dbReference type="RefSeq" id="WP_184921473.1">
    <property type="nucleotide sequence ID" value="NZ_JACHMO010000001.1"/>
</dbReference>
<sequence length="62" mass="7118">MTQPQPRRWRKSSYTGNDNCVEVANTLDRLRDSKQRSGPELLIATPRLRSFLNAVRAGRFEG</sequence>